<reference evidence="2" key="2">
    <citation type="submission" date="2015-07" db="EMBL/GenBank/DDBJ databases">
        <title>The genome sequence of Plasmodium falciparum IGH-CR14.</title>
        <authorList>
            <consortium name="The Broad Institute Genome Sequencing Platform"/>
            <person name="Volkman S.K."/>
            <person name="Neafsey D.E."/>
            <person name="Dash A.P."/>
            <person name="Chitnis C.E."/>
            <person name="Hartl D.L."/>
            <person name="Young S.K."/>
            <person name="Kodira C.D."/>
            <person name="Zeng Q."/>
            <person name="Koehrsen M."/>
            <person name="Godfrey P."/>
            <person name="Alvarado L."/>
            <person name="Berlin A."/>
            <person name="Borenstein D."/>
            <person name="Chen Z."/>
            <person name="Engels R."/>
            <person name="Freedman E."/>
            <person name="Gellesch M."/>
            <person name="Goldberg J."/>
            <person name="Griggs A."/>
            <person name="Gujja S."/>
            <person name="Heiman D."/>
            <person name="Hepburn T."/>
            <person name="Howarth C."/>
            <person name="Jen D."/>
            <person name="Larson L."/>
            <person name="Lewis B."/>
            <person name="Mehta T."/>
            <person name="Park D."/>
            <person name="Pearson M."/>
            <person name="Roberts A."/>
            <person name="Saif S."/>
            <person name="Shea T."/>
            <person name="Shenoy N."/>
            <person name="Sisk P."/>
            <person name="Stolte C."/>
            <person name="Sykes S."/>
            <person name="Walk T."/>
            <person name="White J."/>
            <person name="Yandava C."/>
            <person name="Wirth D.F."/>
            <person name="Nusbaum C."/>
            <person name="Birren B."/>
        </authorList>
    </citation>
    <scope>NUCLEOTIDE SEQUENCE [LARGE SCALE GENOMIC DNA]</scope>
    <source>
        <strain evidence="2">IGH-CR14</strain>
    </source>
</reference>
<organism evidence="1 2">
    <name type="scientific">Plasmodium falciparum IGH-CR14</name>
    <dbReference type="NCBI Taxonomy" id="580059"/>
    <lineage>
        <taxon>Eukaryota</taxon>
        <taxon>Sar</taxon>
        <taxon>Alveolata</taxon>
        <taxon>Apicomplexa</taxon>
        <taxon>Aconoidasida</taxon>
        <taxon>Haemosporida</taxon>
        <taxon>Plasmodiidae</taxon>
        <taxon>Plasmodium</taxon>
        <taxon>Plasmodium (Laverania)</taxon>
    </lineage>
</organism>
<protein>
    <submittedName>
        <fullName evidence="1">Uncharacterized protein</fullName>
    </submittedName>
</protein>
<name>A0A0L1II56_PLAFA</name>
<gene>
    <name evidence="1" type="ORF">PFMG_04889</name>
</gene>
<dbReference type="EMBL" id="GG665775">
    <property type="protein sequence ID" value="KNG78883.1"/>
    <property type="molecule type" value="Genomic_DNA"/>
</dbReference>
<reference evidence="2" key="1">
    <citation type="submission" date="2015-07" db="EMBL/GenBank/DDBJ databases">
        <title>Annotation of Plasmodium falciparum IGH-CR14.</title>
        <authorList>
            <consortium name="The Broad Institute Genome Sequencing Platform"/>
            <person name="Volkman S.K."/>
            <person name="Neafsey D.E."/>
            <person name="Dash A.P."/>
            <person name="Chitnis C.E."/>
            <person name="Hartl D.L."/>
            <person name="Young S.K."/>
            <person name="Zeng Q."/>
            <person name="Koehrsen M."/>
            <person name="Alvarado L."/>
            <person name="Berlin A."/>
            <person name="Borenstein D."/>
            <person name="Chapman S.B."/>
            <person name="Chen Z."/>
            <person name="Engels R."/>
            <person name="Freedman E."/>
            <person name="Gellesch M."/>
            <person name="Goldberg J."/>
            <person name="Griggs A."/>
            <person name="Gujja S."/>
            <person name="Heilman E.R."/>
            <person name="Heiman D.I."/>
            <person name="Howarth C."/>
            <person name="Jen D."/>
            <person name="Larson L."/>
            <person name="Mehta T."/>
            <person name="Neiman D."/>
            <person name="Park D."/>
            <person name="Pearson M."/>
            <person name="Roberts A."/>
            <person name="Saif S."/>
            <person name="Shea T."/>
            <person name="Shenoy N."/>
            <person name="Sisk P."/>
            <person name="Stolte C."/>
            <person name="Sykes S."/>
            <person name="Walk T."/>
            <person name="White J."/>
            <person name="Yandava C."/>
            <person name="Haas B."/>
            <person name="Henn M.R."/>
            <person name="Nusbaum C."/>
            <person name="Birren B."/>
        </authorList>
    </citation>
    <scope>NUCLEOTIDE SEQUENCE [LARGE SCALE GENOMIC DNA]</scope>
    <source>
        <strain evidence="2">IGH-CR14</strain>
    </source>
</reference>
<accession>A0A0L1II56</accession>
<dbReference type="OrthoDB" id="376623at2759"/>
<sequence>MKIILNLFLKNIKLIEYIKDNNNNNNVNNKKVMKVLHKNKGNHMDNIKDEIKEKNEYTKQFAHFLLCLLMDISIFQIDGNFTFLKKKHFIDIINHFVQTNRNTKNSNNNNYNNNNSNNSNIYECFKYPRNIITKFYDYIYYMKQKQDEKKKIIFEKKKRIKSLKRNVILFNEQIVNANLNTHIHYFKQIKNKKLKILKNEIKKNEMNECSFSPQINIYKKCKQKNYDTLDSYDQMIYNYNDEEKGKTNIFNSSKNITYDIDTSVERELLSPTKNIFTYSNVLLDNMCYEGQEQDVNSGVTLKYIIHHRL</sequence>
<evidence type="ECO:0000313" key="2">
    <source>
        <dbReference type="Proteomes" id="UP000054562"/>
    </source>
</evidence>
<evidence type="ECO:0000313" key="1">
    <source>
        <dbReference type="EMBL" id="KNG78883.1"/>
    </source>
</evidence>
<proteinExistence type="predicted"/>
<dbReference type="Proteomes" id="UP000054562">
    <property type="component" value="Unassembled WGS sequence"/>
</dbReference>
<dbReference type="AlphaFoldDB" id="A0A0L1II56"/>